<evidence type="ECO:0000256" key="3">
    <source>
        <dbReference type="ARBA" id="ARBA00022448"/>
    </source>
</evidence>
<evidence type="ECO:0000256" key="8">
    <source>
        <dbReference type="ARBA" id="ARBA00023065"/>
    </source>
</evidence>
<organism evidence="10 11">
    <name type="scientific">Ceratopteris richardii</name>
    <name type="common">Triangle waterfern</name>
    <dbReference type="NCBI Taxonomy" id="49495"/>
    <lineage>
        <taxon>Eukaryota</taxon>
        <taxon>Viridiplantae</taxon>
        <taxon>Streptophyta</taxon>
        <taxon>Embryophyta</taxon>
        <taxon>Tracheophyta</taxon>
        <taxon>Polypodiopsida</taxon>
        <taxon>Polypodiidae</taxon>
        <taxon>Polypodiales</taxon>
        <taxon>Pteridineae</taxon>
        <taxon>Pteridaceae</taxon>
        <taxon>Parkerioideae</taxon>
        <taxon>Ceratopteris</taxon>
    </lineage>
</organism>
<dbReference type="InterPro" id="IPR004131">
    <property type="entry name" value="PPase-energised_H-pump"/>
</dbReference>
<protein>
    <recommendedName>
        <fullName evidence="2">H(+)-exporting diphosphatase</fullName>
        <ecNumber evidence="2">7.1.3.1</ecNumber>
    </recommendedName>
</protein>
<gene>
    <name evidence="10" type="ORF">KP509_26G043400</name>
</gene>
<accession>A0A8T2RMR1</accession>
<keyword evidence="6" id="KW-1278">Translocase</keyword>
<evidence type="ECO:0000256" key="2">
    <source>
        <dbReference type="ARBA" id="ARBA00013242"/>
    </source>
</evidence>
<dbReference type="GO" id="GO:0012505">
    <property type="term" value="C:endomembrane system"/>
    <property type="evidence" value="ECO:0007669"/>
    <property type="project" value="UniProtKB-SubCell"/>
</dbReference>
<reference evidence="10" key="1">
    <citation type="submission" date="2021-08" db="EMBL/GenBank/DDBJ databases">
        <title>WGS assembly of Ceratopteris richardii.</title>
        <authorList>
            <person name="Marchant D.B."/>
            <person name="Chen G."/>
            <person name="Jenkins J."/>
            <person name="Shu S."/>
            <person name="Leebens-Mack J."/>
            <person name="Grimwood J."/>
            <person name="Schmutz J."/>
            <person name="Soltis P."/>
            <person name="Soltis D."/>
            <person name="Chen Z.-H."/>
        </authorList>
    </citation>
    <scope>NUCLEOTIDE SEQUENCE</scope>
    <source>
        <strain evidence="10">Whitten #5841</strain>
        <tissue evidence="10">Leaf</tissue>
    </source>
</reference>
<comment type="subcellular location">
    <subcellularLocation>
        <location evidence="1">Endomembrane system</location>
        <topology evidence="1">Multi-pass membrane protein</topology>
    </subcellularLocation>
</comment>
<dbReference type="OrthoDB" id="5210at2759"/>
<comment type="caution">
    <text evidence="10">The sequence shown here is derived from an EMBL/GenBank/DDBJ whole genome shotgun (WGS) entry which is preliminary data.</text>
</comment>
<keyword evidence="4" id="KW-0812">Transmembrane</keyword>
<evidence type="ECO:0000256" key="4">
    <source>
        <dbReference type="ARBA" id="ARBA00022692"/>
    </source>
</evidence>
<dbReference type="OMA" id="VMEPMFL"/>
<keyword evidence="11" id="KW-1185">Reference proteome</keyword>
<keyword evidence="5" id="KW-0460">Magnesium</keyword>
<evidence type="ECO:0000313" key="11">
    <source>
        <dbReference type="Proteomes" id="UP000825935"/>
    </source>
</evidence>
<dbReference type="EC" id="7.1.3.1" evidence="2"/>
<keyword evidence="8" id="KW-0406">Ion transport</keyword>
<dbReference type="GO" id="GO:0016020">
    <property type="term" value="C:membrane"/>
    <property type="evidence" value="ECO:0007669"/>
    <property type="project" value="InterPro"/>
</dbReference>
<keyword evidence="7" id="KW-1133">Transmembrane helix</keyword>
<dbReference type="EMBL" id="CM035431">
    <property type="protein sequence ID" value="KAH7296885.1"/>
    <property type="molecule type" value="Genomic_DNA"/>
</dbReference>
<evidence type="ECO:0000256" key="1">
    <source>
        <dbReference type="ARBA" id="ARBA00004127"/>
    </source>
</evidence>
<dbReference type="GO" id="GO:0004427">
    <property type="term" value="F:inorganic diphosphate phosphatase activity"/>
    <property type="evidence" value="ECO:0007669"/>
    <property type="project" value="InterPro"/>
</dbReference>
<sequence>MYIAISASNTGGAWDNAKKYIEAGNSEHARSLGPKGSDAHKAAVIGDTVGDPLKDTSGPSLNILIKLMAVESLVFAPFFAAHGGLLFKI</sequence>
<dbReference type="AlphaFoldDB" id="A0A8T2RMR1"/>
<keyword evidence="3" id="KW-0813">Transport</keyword>
<dbReference type="Proteomes" id="UP000825935">
    <property type="component" value="Chromosome 26"/>
</dbReference>
<evidence type="ECO:0000313" key="10">
    <source>
        <dbReference type="EMBL" id="KAH7296885.1"/>
    </source>
</evidence>
<dbReference type="PANTHER" id="PTHR31998">
    <property type="entry name" value="K(+)-INSENSITIVE PYROPHOSPHATE-ENERGIZED PROTON PUMP"/>
    <property type="match status" value="1"/>
</dbReference>
<evidence type="ECO:0000256" key="5">
    <source>
        <dbReference type="ARBA" id="ARBA00022842"/>
    </source>
</evidence>
<proteinExistence type="predicted"/>
<evidence type="ECO:0000256" key="6">
    <source>
        <dbReference type="ARBA" id="ARBA00022967"/>
    </source>
</evidence>
<dbReference type="Pfam" id="PF03030">
    <property type="entry name" value="H_PPase"/>
    <property type="match status" value="1"/>
</dbReference>
<keyword evidence="9" id="KW-0472">Membrane</keyword>
<dbReference type="GO" id="GO:0009678">
    <property type="term" value="F:diphosphate hydrolysis-driven proton transmembrane transporter activity"/>
    <property type="evidence" value="ECO:0007669"/>
    <property type="project" value="UniProtKB-EC"/>
</dbReference>
<evidence type="ECO:0000256" key="9">
    <source>
        <dbReference type="ARBA" id="ARBA00023136"/>
    </source>
</evidence>
<name>A0A8T2RMR1_CERRI</name>
<evidence type="ECO:0000256" key="7">
    <source>
        <dbReference type="ARBA" id="ARBA00022989"/>
    </source>
</evidence>